<name>A0ACC3C7S4_PYRYE</name>
<gene>
    <name evidence="1" type="ORF">I4F81_008861</name>
</gene>
<dbReference type="Proteomes" id="UP000798662">
    <property type="component" value="Chromosome 2"/>
</dbReference>
<proteinExistence type="predicted"/>
<keyword evidence="2" id="KW-1185">Reference proteome</keyword>
<comment type="caution">
    <text evidence="1">The sequence shown here is derived from an EMBL/GenBank/DDBJ whole genome shotgun (WGS) entry which is preliminary data.</text>
</comment>
<accession>A0ACC3C7S4</accession>
<protein>
    <submittedName>
        <fullName evidence="1">Uncharacterized protein</fullName>
    </submittedName>
</protein>
<evidence type="ECO:0000313" key="1">
    <source>
        <dbReference type="EMBL" id="KAK1866341.1"/>
    </source>
</evidence>
<reference evidence="1" key="1">
    <citation type="submission" date="2019-11" db="EMBL/GenBank/DDBJ databases">
        <title>Nori genome reveals adaptations in red seaweeds to the harsh intertidal environment.</title>
        <authorList>
            <person name="Wang D."/>
            <person name="Mao Y."/>
        </authorList>
    </citation>
    <scope>NUCLEOTIDE SEQUENCE</scope>
    <source>
        <tissue evidence="1">Gametophyte</tissue>
    </source>
</reference>
<organism evidence="1 2">
    <name type="scientific">Pyropia yezoensis</name>
    <name type="common">Susabi-nori</name>
    <name type="synonym">Porphyra yezoensis</name>
    <dbReference type="NCBI Taxonomy" id="2788"/>
    <lineage>
        <taxon>Eukaryota</taxon>
        <taxon>Rhodophyta</taxon>
        <taxon>Bangiophyceae</taxon>
        <taxon>Bangiales</taxon>
        <taxon>Bangiaceae</taxon>
        <taxon>Pyropia</taxon>
    </lineage>
</organism>
<evidence type="ECO:0000313" key="2">
    <source>
        <dbReference type="Proteomes" id="UP000798662"/>
    </source>
</evidence>
<dbReference type="EMBL" id="CM020619">
    <property type="protein sequence ID" value="KAK1866341.1"/>
    <property type="molecule type" value="Genomic_DNA"/>
</dbReference>
<sequence length="370" mass="39504">MGLGGWRYTRPICLAPSWSLLAGDGVARAVSVSFSTFAETGAAPDTERRGGIDAARVRPVLLFQRALPFIAPPPAEGRHQCVIMTSIYAADAVSQHATSSAHAWPTPSPDEHHPDPPPPSTATVRLRKRSIEGAEGYIFLGKSDVYHYADCPEAGNARYSGRSWSPPPYRRLSHCCIGWGMPEGFCYASDVMNLLTADIRARTAAGQDRTAGASGLQDAATAAAESVARSCRPRLPPMTGYADAFDVGVYHTLRVCPLLTRQPSAAEESVATDGRRVCIKCVGMEAVGHRLAPVDGPVTAHVVYMARQRPAYVSGNAYWVSGARTVHGHPLCSGLDTTTKQVLSSWGTPPEDTRPCRVCGGPGSYLAGRF</sequence>